<dbReference type="Proteomes" id="UP000433406">
    <property type="component" value="Unassembled WGS sequence"/>
</dbReference>
<evidence type="ECO:0000259" key="3">
    <source>
        <dbReference type="Pfam" id="PF03372"/>
    </source>
</evidence>
<reference evidence="5 6" key="1">
    <citation type="submission" date="2019-10" db="EMBL/GenBank/DDBJ databases">
        <title>Nocardioides novel species isolated from the excrement of Marmot.</title>
        <authorList>
            <person name="Zhang G."/>
        </authorList>
    </citation>
    <scope>NUCLEOTIDE SEQUENCE [LARGE SCALE GENOMIC DNA]</scope>
    <source>
        <strain evidence="6">zg-579</strain>
    </source>
</reference>
<sequence length="596" mass="62457">MRRYVIGLGGVYLLLLPGLLLVLGAASVSGPGCDTTVPADAPAAPGPSDSQASGYDLGPVTPRLLTLVGVLAPMFGIETVGGYRPSATDPDGHPAGRAADFMVPLTPAGTAQGDALAAHARSHAGQLGVDYVIWRQRIWSTARAAEGWRAMDDRGSATANHFDHVHINVAPGGDALAVPSGQSVFETTAADCPSPADSGSVWVAPLEAAPVTSPYGPRNNPVTGEPSFHDGVDYGGPCSTPFRAASAGVVVKAGPDPVYGHQIIVDHGQASGSEDRSSSIETRYGHMYARGLSVRVGDRVRTGQVIGSVGSDGWSTGCHLHFTVEVGGRTVDPLTFLADPPGAALGDVVLAHANLKVALSPRAFRTDLAAITAAAPDFVTLNEVANRTDSALAVPGYSFFRAPATAPANQTRSTAVLWRTARWTEVDAGRLRLVDHGPQRWDAGRSATWVVLQSAAGNRAAVVSVHHMINPARFGPQRVVRRQLYAEGMRRLQVLVEALSTHGPVLLAGDFNSQFAANDPWGPRVMLGAIGMRSTMEELGEVSTTDGGGAIDYVFFQPSALRAATQQTRPLNSDHDAVVATFRAAPQLSRRLGSRR</sequence>
<dbReference type="Pfam" id="PF03372">
    <property type="entry name" value="Exo_endo_phos"/>
    <property type="match status" value="1"/>
</dbReference>
<dbReference type="InterPro" id="IPR005135">
    <property type="entry name" value="Endo/exonuclease/phosphatase"/>
</dbReference>
<evidence type="ECO:0000259" key="2">
    <source>
        <dbReference type="Pfam" id="PF01551"/>
    </source>
</evidence>
<dbReference type="AlphaFoldDB" id="A0A6I3IZ25"/>
<dbReference type="InterPro" id="IPR011055">
    <property type="entry name" value="Dup_hybrid_motif"/>
</dbReference>
<organism evidence="5 6">
    <name type="scientific">Nocardioides marmotae</name>
    <dbReference type="NCBI Taxonomy" id="2663857"/>
    <lineage>
        <taxon>Bacteria</taxon>
        <taxon>Bacillati</taxon>
        <taxon>Actinomycetota</taxon>
        <taxon>Actinomycetes</taxon>
        <taxon>Propionibacteriales</taxon>
        <taxon>Nocardioidaceae</taxon>
        <taxon>Nocardioides</taxon>
    </lineage>
</organism>
<dbReference type="EMBL" id="WLCI01000005">
    <property type="protein sequence ID" value="MTB94327.1"/>
    <property type="molecule type" value="Genomic_DNA"/>
</dbReference>
<dbReference type="PANTHER" id="PTHR21666:SF289">
    <property type="entry name" value="L-ALA--D-GLU ENDOPEPTIDASE"/>
    <property type="match status" value="1"/>
</dbReference>
<protein>
    <submittedName>
        <fullName evidence="5">Peptidoglycan DD-metalloendopeptidase family protein</fullName>
    </submittedName>
</protein>
<feature type="domain" description="ARB-07466-like C-terminal" evidence="4">
    <location>
        <begin position="60"/>
        <end position="162"/>
    </location>
</feature>
<dbReference type="InterPro" id="IPR036691">
    <property type="entry name" value="Endo/exonu/phosph_ase_sf"/>
</dbReference>
<dbReference type="RefSeq" id="WP_154614141.1">
    <property type="nucleotide sequence ID" value="NZ_CP053660.1"/>
</dbReference>
<dbReference type="SUPFAM" id="SSF56219">
    <property type="entry name" value="DNase I-like"/>
    <property type="match status" value="1"/>
</dbReference>
<gene>
    <name evidence="5" type="ORF">GGQ22_04440</name>
</gene>
<dbReference type="Pfam" id="PF01551">
    <property type="entry name" value="Peptidase_M23"/>
    <property type="match status" value="1"/>
</dbReference>
<dbReference type="InterPro" id="IPR050570">
    <property type="entry name" value="Cell_wall_metabolism_enzyme"/>
</dbReference>
<keyword evidence="6" id="KW-1185">Reference proteome</keyword>
<accession>A0A6I3IZ25</accession>
<evidence type="ECO:0000313" key="6">
    <source>
        <dbReference type="Proteomes" id="UP000433406"/>
    </source>
</evidence>
<dbReference type="Gene3D" id="3.60.10.10">
    <property type="entry name" value="Endonuclease/exonuclease/phosphatase"/>
    <property type="match status" value="1"/>
</dbReference>
<dbReference type="Gene3D" id="2.70.70.10">
    <property type="entry name" value="Glucose Permease (Domain IIA)"/>
    <property type="match status" value="1"/>
</dbReference>
<evidence type="ECO:0000313" key="5">
    <source>
        <dbReference type="EMBL" id="MTB94327.1"/>
    </source>
</evidence>
<proteinExistence type="predicted"/>
<feature type="domain" description="Endonuclease/exonuclease/phosphatase" evidence="3">
    <location>
        <begin position="369"/>
        <end position="575"/>
    </location>
</feature>
<keyword evidence="1" id="KW-0732">Signal</keyword>
<dbReference type="PANTHER" id="PTHR21666">
    <property type="entry name" value="PEPTIDASE-RELATED"/>
    <property type="match status" value="1"/>
</dbReference>
<dbReference type="SUPFAM" id="SSF51261">
    <property type="entry name" value="Duplicated hybrid motif"/>
    <property type="match status" value="1"/>
</dbReference>
<dbReference type="InterPro" id="IPR016047">
    <property type="entry name" value="M23ase_b-sheet_dom"/>
</dbReference>
<evidence type="ECO:0000259" key="4">
    <source>
        <dbReference type="Pfam" id="PF26571"/>
    </source>
</evidence>
<evidence type="ECO:0000256" key="1">
    <source>
        <dbReference type="ARBA" id="ARBA00022729"/>
    </source>
</evidence>
<dbReference type="InterPro" id="IPR058593">
    <property type="entry name" value="ARB_07466-like_C"/>
</dbReference>
<dbReference type="Pfam" id="PF26571">
    <property type="entry name" value="VldE"/>
    <property type="match status" value="1"/>
</dbReference>
<dbReference type="CDD" id="cd12797">
    <property type="entry name" value="M23_peptidase"/>
    <property type="match status" value="1"/>
</dbReference>
<comment type="caution">
    <text evidence="5">The sequence shown here is derived from an EMBL/GenBank/DDBJ whole genome shotgun (WGS) entry which is preliminary data.</text>
</comment>
<dbReference type="GO" id="GO:0004222">
    <property type="term" value="F:metalloendopeptidase activity"/>
    <property type="evidence" value="ECO:0007669"/>
    <property type="project" value="TreeGrafter"/>
</dbReference>
<name>A0A6I3IZ25_9ACTN</name>
<feature type="domain" description="M23ase beta-sheet core" evidence="2">
    <location>
        <begin position="228"/>
        <end position="333"/>
    </location>
</feature>